<comment type="caution">
    <text evidence="1">The sequence shown here is derived from an EMBL/GenBank/DDBJ whole genome shotgun (WGS) entry which is preliminary data.</text>
</comment>
<evidence type="ECO:0008006" key="3">
    <source>
        <dbReference type="Google" id="ProtNLM"/>
    </source>
</evidence>
<accession>A0A1F7RYN6</accession>
<reference evidence="1 2" key="1">
    <citation type="journal article" date="2016" name="Nat. Commun.">
        <title>Thousands of microbial genomes shed light on interconnected biogeochemical processes in an aquifer system.</title>
        <authorList>
            <person name="Anantharaman K."/>
            <person name="Brown C.T."/>
            <person name="Hug L.A."/>
            <person name="Sharon I."/>
            <person name="Castelle C.J."/>
            <person name="Probst A.J."/>
            <person name="Thomas B.C."/>
            <person name="Singh A."/>
            <person name="Wilkins M.J."/>
            <person name="Karaoz U."/>
            <person name="Brodie E.L."/>
            <person name="Williams K.H."/>
            <person name="Hubbard S.S."/>
            <person name="Banfield J.F."/>
        </authorList>
    </citation>
    <scope>NUCLEOTIDE SEQUENCE [LARGE SCALE GENOMIC DNA]</scope>
</reference>
<dbReference type="InterPro" id="IPR007153">
    <property type="entry name" value="Adenosine_kinase"/>
</dbReference>
<evidence type="ECO:0000313" key="1">
    <source>
        <dbReference type="EMBL" id="OGL46178.1"/>
    </source>
</evidence>
<name>A0A1F7RYN6_9BACT</name>
<dbReference type="Gene3D" id="3.40.1520.10">
    <property type="entry name" value="Ta1353-like"/>
    <property type="match status" value="1"/>
</dbReference>
<protein>
    <recommendedName>
        <fullName evidence="3">Adenosine monophosphate-protein transferase</fullName>
    </recommendedName>
</protein>
<dbReference type="InterPro" id="IPR036902">
    <property type="entry name" value="Ta1353-like_sf"/>
</dbReference>
<dbReference type="EMBL" id="MGDD01000142">
    <property type="protein sequence ID" value="OGL46178.1"/>
    <property type="molecule type" value="Genomic_DNA"/>
</dbReference>
<dbReference type="AlphaFoldDB" id="A0A1F7RYN6"/>
<dbReference type="Pfam" id="PF04008">
    <property type="entry name" value="Adenosine_kin"/>
    <property type="match status" value="1"/>
</dbReference>
<dbReference type="Proteomes" id="UP000179266">
    <property type="component" value="Unassembled WGS sequence"/>
</dbReference>
<sequence length="162" mass="17690">MDLKILKIENPQNLNFILGQSHFIKTVEDIHEVLINAVPGIRFGLAFCEASGPTLVRHSGTDPDLIELAKKNAMGIAAGHSFIIFLQNAFPINVLNAVKNVPEVCRIFCATANDVEVVIAKSALGSGILGVIDGQSPQGFENDDDIKKRKKFLRDIGYKIAY</sequence>
<proteinExistence type="predicted"/>
<organism evidence="1 2">
    <name type="scientific">Candidatus Schekmanbacteria bacterium RBG_13_48_7</name>
    <dbReference type="NCBI Taxonomy" id="1817878"/>
    <lineage>
        <taxon>Bacteria</taxon>
        <taxon>Candidatus Schekmaniibacteriota</taxon>
    </lineage>
</organism>
<evidence type="ECO:0000313" key="2">
    <source>
        <dbReference type="Proteomes" id="UP000179266"/>
    </source>
</evidence>
<dbReference type="PANTHER" id="PTHR36155">
    <property type="entry name" value="BLL5354 PROTEIN"/>
    <property type="match status" value="1"/>
</dbReference>
<dbReference type="PANTHER" id="PTHR36155:SF1">
    <property type="entry name" value="BLL5354 PROTEIN"/>
    <property type="match status" value="1"/>
</dbReference>
<dbReference type="SUPFAM" id="SSF103165">
    <property type="entry name" value="Ta1353-like"/>
    <property type="match status" value="1"/>
</dbReference>
<gene>
    <name evidence="1" type="ORF">A2161_09250</name>
</gene>